<proteinExistence type="predicted"/>
<evidence type="ECO:0008006" key="2">
    <source>
        <dbReference type="Google" id="ProtNLM"/>
    </source>
</evidence>
<gene>
    <name evidence="1" type="ORF">SRLFYP117_01674</name>
</gene>
<protein>
    <recommendedName>
        <fullName evidence="2">Nucleotidyltransferase family protein</fullName>
    </recommendedName>
</protein>
<name>A0A6N3E255_STROR</name>
<sequence>MLTEETIVEQIQADPEMMAVLAIIRDLNLADAWLAAGAVRNFIWNQLSGRSGFDARTDMDLVFYDPAISYEETQQIEQELKKVYPQYAWEVKNQVYMHQHSPGTAPYRSACDAVSKYPEQCTALAVRLRKDGQLELFLPYGTRDIEDFIVQPTPHFLANPERLAVYTERMRKKDWKRKWPVLQLILPE</sequence>
<dbReference type="PANTHER" id="PTHR39166:SF1">
    <property type="entry name" value="BLL1166 PROTEIN"/>
    <property type="match status" value="1"/>
</dbReference>
<accession>A0A6N3E255</accession>
<dbReference type="AlphaFoldDB" id="A0A6N3E255"/>
<dbReference type="Pfam" id="PF06042">
    <property type="entry name" value="NTP_transf_6"/>
    <property type="match status" value="1"/>
</dbReference>
<evidence type="ECO:0000313" key="1">
    <source>
        <dbReference type="EMBL" id="VYU33739.1"/>
    </source>
</evidence>
<dbReference type="InterPro" id="IPR009267">
    <property type="entry name" value="NTP_transf_6"/>
</dbReference>
<dbReference type="RefSeq" id="WP_156677121.1">
    <property type="nucleotide sequence ID" value="NZ_CACRUL010000020.1"/>
</dbReference>
<organism evidence="1">
    <name type="scientific">Streptococcus oralis</name>
    <dbReference type="NCBI Taxonomy" id="1303"/>
    <lineage>
        <taxon>Bacteria</taxon>
        <taxon>Bacillati</taxon>
        <taxon>Bacillota</taxon>
        <taxon>Bacilli</taxon>
        <taxon>Lactobacillales</taxon>
        <taxon>Streptococcaceae</taxon>
        <taxon>Streptococcus</taxon>
    </lineage>
</organism>
<reference evidence="1" key="1">
    <citation type="submission" date="2019-11" db="EMBL/GenBank/DDBJ databases">
        <authorList>
            <person name="Feng L."/>
        </authorList>
    </citation>
    <scope>NUCLEOTIDE SEQUENCE</scope>
    <source>
        <strain evidence="1">SrubneriLFYP117</strain>
    </source>
</reference>
<dbReference type="EMBL" id="CACRUL010000020">
    <property type="protein sequence ID" value="VYU33739.1"/>
    <property type="molecule type" value="Genomic_DNA"/>
</dbReference>
<dbReference type="PANTHER" id="PTHR39166">
    <property type="entry name" value="BLL1166 PROTEIN"/>
    <property type="match status" value="1"/>
</dbReference>